<dbReference type="InterPro" id="IPR016181">
    <property type="entry name" value="Acyl_CoA_acyltransferase"/>
</dbReference>
<dbReference type="RefSeq" id="WP_085883053.1">
    <property type="nucleotide sequence ID" value="NZ_FWFR01000001.1"/>
</dbReference>
<dbReference type="GO" id="GO:0016747">
    <property type="term" value="F:acyltransferase activity, transferring groups other than amino-acyl groups"/>
    <property type="evidence" value="ECO:0007669"/>
    <property type="project" value="InterPro"/>
</dbReference>
<keyword evidence="3" id="KW-1185">Reference proteome</keyword>
<dbReference type="PROSITE" id="PS51186">
    <property type="entry name" value="GNAT"/>
    <property type="match status" value="1"/>
</dbReference>
<evidence type="ECO:0000313" key="2">
    <source>
        <dbReference type="EMBL" id="SLN43627.1"/>
    </source>
</evidence>
<dbReference type="CDD" id="cd04301">
    <property type="entry name" value="NAT_SF"/>
    <property type="match status" value="1"/>
</dbReference>
<dbReference type="Gene3D" id="3.40.630.30">
    <property type="match status" value="1"/>
</dbReference>
<keyword evidence="2" id="KW-0808">Transferase</keyword>
<sequence length="187" mass="20250">MTEAGITIGRATGDDLGILAGIERDGAQLYRAIGYDFCADGPVREPHEHARALNEGTILVARTDTGHGEAEGPVAFAMLWPCDGRAHLAELSVRLAWQNRGVGRRLLDGAEAWARTAGYPEITLTTFRDVAWNAPVYARRGYRVFVPGLERPALRAVIAEEAGAGFHVRPRVVMAKRLSVSASACDR</sequence>
<dbReference type="InParanoid" id="A0A1Y5SML7"/>
<dbReference type="SUPFAM" id="SSF55729">
    <property type="entry name" value="Acyl-CoA N-acyltransferases (Nat)"/>
    <property type="match status" value="1"/>
</dbReference>
<feature type="domain" description="N-acetyltransferase" evidence="1">
    <location>
        <begin position="6"/>
        <end position="161"/>
    </location>
</feature>
<evidence type="ECO:0000313" key="3">
    <source>
        <dbReference type="Proteomes" id="UP000193200"/>
    </source>
</evidence>
<dbReference type="AlphaFoldDB" id="A0A1Y5SML7"/>
<protein>
    <submittedName>
        <fullName evidence="2">Acetyltransferase (GNAT) family protein</fullName>
    </submittedName>
</protein>
<evidence type="ECO:0000259" key="1">
    <source>
        <dbReference type="PROSITE" id="PS51186"/>
    </source>
</evidence>
<accession>A0A1Y5SML7</accession>
<dbReference type="EMBL" id="FWFR01000001">
    <property type="protein sequence ID" value="SLN43627.1"/>
    <property type="molecule type" value="Genomic_DNA"/>
</dbReference>
<organism evidence="2 3">
    <name type="scientific">Oceanibacterium hippocampi</name>
    <dbReference type="NCBI Taxonomy" id="745714"/>
    <lineage>
        <taxon>Bacteria</taxon>
        <taxon>Pseudomonadati</taxon>
        <taxon>Pseudomonadota</taxon>
        <taxon>Alphaproteobacteria</taxon>
        <taxon>Sneathiellales</taxon>
        <taxon>Sneathiellaceae</taxon>
        <taxon>Oceanibacterium</taxon>
    </lineage>
</organism>
<dbReference type="InterPro" id="IPR000182">
    <property type="entry name" value="GNAT_dom"/>
</dbReference>
<proteinExistence type="predicted"/>
<reference evidence="2 3" key="1">
    <citation type="submission" date="2017-03" db="EMBL/GenBank/DDBJ databases">
        <authorList>
            <person name="Afonso C.L."/>
            <person name="Miller P.J."/>
            <person name="Scott M.A."/>
            <person name="Spackman E."/>
            <person name="Goraichik I."/>
            <person name="Dimitrov K.M."/>
            <person name="Suarez D.L."/>
            <person name="Swayne D.E."/>
        </authorList>
    </citation>
    <scope>NUCLEOTIDE SEQUENCE [LARGE SCALE GENOMIC DNA]</scope>
    <source>
        <strain evidence="2 3">CECT 7691</strain>
    </source>
</reference>
<dbReference type="Pfam" id="PF00583">
    <property type="entry name" value="Acetyltransf_1"/>
    <property type="match status" value="1"/>
</dbReference>
<gene>
    <name evidence="2" type="ORF">OCH7691_01821</name>
</gene>
<dbReference type="Proteomes" id="UP000193200">
    <property type="component" value="Unassembled WGS sequence"/>
</dbReference>
<dbReference type="OrthoDB" id="572496at2"/>
<name>A0A1Y5SML7_9PROT</name>